<evidence type="ECO:0000259" key="2">
    <source>
        <dbReference type="Pfam" id="PF12697"/>
    </source>
</evidence>
<gene>
    <name evidence="3" type="ORF">SAMN06265361_104179</name>
</gene>
<evidence type="ECO:0000256" key="1">
    <source>
        <dbReference type="ARBA" id="ARBA00022801"/>
    </source>
</evidence>
<dbReference type="SUPFAM" id="SSF53474">
    <property type="entry name" value="alpha/beta-Hydrolases"/>
    <property type="match status" value="1"/>
</dbReference>
<comment type="caution">
    <text evidence="3">The sequence shown here is derived from an EMBL/GenBank/DDBJ whole genome shotgun (WGS) entry which is preliminary data.</text>
</comment>
<organism evidence="3 4">
    <name type="scientific">Laceyella tengchongensis</name>
    <dbReference type="NCBI Taxonomy" id="574699"/>
    <lineage>
        <taxon>Bacteria</taxon>
        <taxon>Bacillati</taxon>
        <taxon>Bacillota</taxon>
        <taxon>Bacilli</taxon>
        <taxon>Bacillales</taxon>
        <taxon>Thermoactinomycetaceae</taxon>
        <taxon>Laceyella</taxon>
    </lineage>
</organism>
<evidence type="ECO:0000313" key="4">
    <source>
        <dbReference type="Proteomes" id="UP001157946"/>
    </source>
</evidence>
<evidence type="ECO:0000313" key="3">
    <source>
        <dbReference type="EMBL" id="SMP23262.1"/>
    </source>
</evidence>
<dbReference type="Proteomes" id="UP001157946">
    <property type="component" value="Unassembled WGS sequence"/>
</dbReference>
<dbReference type="GO" id="GO:0016020">
    <property type="term" value="C:membrane"/>
    <property type="evidence" value="ECO:0007669"/>
    <property type="project" value="TreeGrafter"/>
</dbReference>
<dbReference type="InterPro" id="IPR000073">
    <property type="entry name" value="AB_hydrolase_1"/>
</dbReference>
<reference evidence="3" key="1">
    <citation type="submission" date="2017-05" db="EMBL/GenBank/DDBJ databases">
        <authorList>
            <person name="Varghese N."/>
            <person name="Submissions S."/>
        </authorList>
    </citation>
    <scope>NUCLEOTIDE SEQUENCE</scope>
    <source>
        <strain evidence="3">DSM 45262</strain>
    </source>
</reference>
<proteinExistence type="predicted"/>
<dbReference type="GO" id="GO:0016787">
    <property type="term" value="F:hydrolase activity"/>
    <property type="evidence" value="ECO:0007669"/>
    <property type="project" value="UniProtKB-KW"/>
</dbReference>
<sequence>MKQRVRCLWLAGWSADERCWQLVIERLPEAEHQVISFLDVAPSAEEIARRLHIAPPFVLIGWSMGAFLALQYAAAYPQHVTEVCVVSGASQFITQKRDARLLERMMRRVTEDPEQVLQEFDGRLFTTTEVKRIPATIRVIRGCAPDAETLLDGLGYLRTVSVRELAPWLQLPVHLLSGAADPICPVVGAEELAELLPQGDLTVWPEVGHVPFLSQPDRFVAWMKERCNID</sequence>
<dbReference type="AlphaFoldDB" id="A0AA45WPX7"/>
<keyword evidence="1" id="KW-0378">Hydrolase</keyword>
<dbReference type="InterPro" id="IPR029058">
    <property type="entry name" value="AB_hydrolase_fold"/>
</dbReference>
<name>A0AA45WPX7_9BACL</name>
<keyword evidence="4" id="KW-1185">Reference proteome</keyword>
<dbReference type="Pfam" id="PF12697">
    <property type="entry name" value="Abhydrolase_6"/>
    <property type="match status" value="1"/>
</dbReference>
<dbReference type="EMBL" id="FXTU01000004">
    <property type="protein sequence ID" value="SMP23262.1"/>
    <property type="molecule type" value="Genomic_DNA"/>
</dbReference>
<dbReference type="PANTHER" id="PTHR43798">
    <property type="entry name" value="MONOACYLGLYCEROL LIPASE"/>
    <property type="match status" value="1"/>
</dbReference>
<accession>A0AA45WPX7</accession>
<protein>
    <submittedName>
        <fullName evidence="3">Pimeloyl-ACP methyl ester carboxylesterase</fullName>
    </submittedName>
</protein>
<dbReference type="RefSeq" id="WP_102993326.1">
    <property type="nucleotide sequence ID" value="NZ_FXTU01000004.1"/>
</dbReference>
<dbReference type="Gene3D" id="3.40.50.1820">
    <property type="entry name" value="alpha/beta hydrolase"/>
    <property type="match status" value="1"/>
</dbReference>
<dbReference type="InterPro" id="IPR050266">
    <property type="entry name" value="AB_hydrolase_sf"/>
</dbReference>
<feature type="domain" description="AB hydrolase-1" evidence="2">
    <location>
        <begin position="46"/>
        <end position="221"/>
    </location>
</feature>
<dbReference type="PANTHER" id="PTHR43798:SF31">
    <property type="entry name" value="AB HYDROLASE SUPERFAMILY PROTEIN YCLE"/>
    <property type="match status" value="1"/>
</dbReference>